<gene>
    <name evidence="1" type="ORF">HAL01_16150</name>
</gene>
<comment type="caution">
    <text evidence="1">The sequence shown here is derived from an EMBL/GenBank/DDBJ whole genome shotgun (WGS) entry which is preliminary data.</text>
</comment>
<evidence type="ECO:0000313" key="1">
    <source>
        <dbReference type="EMBL" id="GEN57151.1"/>
    </source>
</evidence>
<organism evidence="1 2">
    <name type="scientific">Halolactibacillus alkaliphilus</name>
    <dbReference type="NCBI Taxonomy" id="442899"/>
    <lineage>
        <taxon>Bacteria</taxon>
        <taxon>Bacillati</taxon>
        <taxon>Bacillota</taxon>
        <taxon>Bacilli</taxon>
        <taxon>Bacillales</taxon>
        <taxon>Bacillaceae</taxon>
        <taxon>Halolactibacillus</taxon>
    </lineage>
</organism>
<evidence type="ECO:0000313" key="2">
    <source>
        <dbReference type="Proteomes" id="UP000321400"/>
    </source>
</evidence>
<dbReference type="STRING" id="442899.SAMN05720591_11937"/>
<dbReference type="AlphaFoldDB" id="A0A511X2K7"/>
<dbReference type="EMBL" id="BJYE01000019">
    <property type="protein sequence ID" value="GEN57151.1"/>
    <property type="molecule type" value="Genomic_DNA"/>
</dbReference>
<accession>A0A511X2K7</accession>
<reference evidence="1 2" key="1">
    <citation type="submission" date="2019-07" db="EMBL/GenBank/DDBJ databases">
        <title>Whole genome shotgun sequence of Halolactibacillus alkaliphilus NBRC 103919.</title>
        <authorList>
            <person name="Hosoyama A."/>
            <person name="Uohara A."/>
            <person name="Ohji S."/>
            <person name="Ichikawa N."/>
        </authorList>
    </citation>
    <scope>NUCLEOTIDE SEQUENCE [LARGE SCALE GENOMIC DNA]</scope>
    <source>
        <strain evidence="1 2">NBRC 103919</strain>
    </source>
</reference>
<protein>
    <submittedName>
        <fullName evidence="1">Uncharacterized protein</fullName>
    </submittedName>
</protein>
<dbReference type="RefSeq" id="WP_089802251.1">
    <property type="nucleotide sequence ID" value="NZ_BJYE01000019.1"/>
</dbReference>
<dbReference type="OrthoDB" id="2973154at2"/>
<proteinExistence type="predicted"/>
<keyword evidence="2" id="KW-1185">Reference proteome</keyword>
<sequence>MENWVDDYLIGWRLGNELKIYRDFEVVSFIGIRNQWVYTVDHLLQVDVGQMIEYQTATETLNALIKLIPKDAYIYITSTPIESDLANTHFYKINLPLRIDYAIQVGLGVARSTYDRKEYCLYPIISDKSTSTEDRKTIELLRLKLYTQLIKGKTAIDPSLRAIWQSDKQQLIKLLFADIEEVTTVLDQLFLERA</sequence>
<dbReference type="Proteomes" id="UP000321400">
    <property type="component" value="Unassembled WGS sequence"/>
</dbReference>
<name>A0A511X2K7_9BACI</name>